<keyword evidence="6" id="KW-1185">Reference proteome</keyword>
<dbReference type="PANTHER" id="PTHR31268:SF32">
    <property type="entry name" value="GALACTINOL--SUCROSE GALACTOSYLTRANSFERASE 2-RELATED"/>
    <property type="match status" value="1"/>
</dbReference>
<name>A0A136J2Q6_9PEZI</name>
<reference evidence="6" key="1">
    <citation type="submission" date="2016-02" db="EMBL/GenBank/DDBJ databases">
        <title>Draft genome sequence of Microdochium bolleyi, a fungal endophyte of beachgrass.</title>
        <authorList>
            <consortium name="DOE Joint Genome Institute"/>
            <person name="David A.S."/>
            <person name="May G."/>
            <person name="Haridas S."/>
            <person name="Lim J."/>
            <person name="Wang M."/>
            <person name="Labutti K."/>
            <person name="Lipzen A."/>
            <person name="Barry K."/>
            <person name="Grigoriev I.V."/>
        </authorList>
    </citation>
    <scope>NUCLEOTIDE SEQUENCE [LARGE SCALE GENOMIC DNA]</scope>
    <source>
        <strain evidence="6">J235TASD1</strain>
    </source>
</reference>
<comment type="catalytic activity">
    <reaction evidence="1">
        <text>Hydrolysis of terminal, non-reducing alpha-D-galactose residues in alpha-D-galactosides, including galactose oligosaccharides, galactomannans and galactolipids.</text>
        <dbReference type="EC" id="3.2.1.22"/>
    </reaction>
</comment>
<dbReference type="OrthoDB" id="4664297at2759"/>
<dbReference type="GO" id="GO:0004557">
    <property type="term" value="F:alpha-galactosidase activity"/>
    <property type="evidence" value="ECO:0007669"/>
    <property type="project" value="UniProtKB-EC"/>
</dbReference>
<dbReference type="InterPro" id="IPR013785">
    <property type="entry name" value="Aldolase_TIM"/>
</dbReference>
<evidence type="ECO:0000313" key="6">
    <source>
        <dbReference type="Proteomes" id="UP000070501"/>
    </source>
</evidence>
<organism evidence="5 6">
    <name type="scientific">Microdochium bolleyi</name>
    <dbReference type="NCBI Taxonomy" id="196109"/>
    <lineage>
        <taxon>Eukaryota</taxon>
        <taxon>Fungi</taxon>
        <taxon>Dikarya</taxon>
        <taxon>Ascomycota</taxon>
        <taxon>Pezizomycotina</taxon>
        <taxon>Sordariomycetes</taxon>
        <taxon>Xylariomycetidae</taxon>
        <taxon>Xylariales</taxon>
        <taxon>Microdochiaceae</taxon>
        <taxon>Microdochium</taxon>
    </lineage>
</organism>
<evidence type="ECO:0000256" key="2">
    <source>
        <dbReference type="ARBA" id="ARBA00007240"/>
    </source>
</evidence>
<keyword evidence="3" id="KW-0119">Carbohydrate metabolism</keyword>
<comment type="similarity">
    <text evidence="2">Belongs to the glycosyl hydrolases 36 family.</text>
</comment>
<dbReference type="InterPro" id="IPR008811">
    <property type="entry name" value="Glycosyl_hydrolases_36"/>
</dbReference>
<comment type="catalytic activity">
    <reaction evidence="4">
        <text>alpha-D-galactosyl-(1-&gt;3)-1D-myo-inositol + sucrose = raffinose + myo-inositol</text>
        <dbReference type="Rhea" id="RHEA:20161"/>
        <dbReference type="ChEBI" id="CHEBI:16634"/>
        <dbReference type="ChEBI" id="CHEBI:17268"/>
        <dbReference type="ChEBI" id="CHEBI:17505"/>
        <dbReference type="ChEBI" id="CHEBI:17992"/>
        <dbReference type="EC" id="2.4.1.82"/>
    </reaction>
</comment>
<accession>A0A136J2Q6</accession>
<dbReference type="Proteomes" id="UP000070501">
    <property type="component" value="Unassembled WGS sequence"/>
</dbReference>
<dbReference type="AlphaFoldDB" id="A0A136J2Q6"/>
<evidence type="ECO:0000313" key="5">
    <source>
        <dbReference type="EMBL" id="KXJ91383.1"/>
    </source>
</evidence>
<dbReference type="EMBL" id="KQ964250">
    <property type="protein sequence ID" value="KXJ91383.1"/>
    <property type="molecule type" value="Genomic_DNA"/>
</dbReference>
<dbReference type="GO" id="GO:0047274">
    <property type="term" value="F:galactinol-sucrose galactosyltransferase activity"/>
    <property type="evidence" value="ECO:0007669"/>
    <property type="project" value="UniProtKB-EC"/>
</dbReference>
<evidence type="ECO:0000256" key="1">
    <source>
        <dbReference type="ARBA" id="ARBA00001255"/>
    </source>
</evidence>
<dbReference type="PANTHER" id="PTHR31268">
    <property type="match status" value="1"/>
</dbReference>
<dbReference type="Pfam" id="PF05691">
    <property type="entry name" value="Raffinose_syn"/>
    <property type="match status" value="2"/>
</dbReference>
<proteinExistence type="inferred from homology"/>
<dbReference type="STRING" id="196109.A0A136J2Q6"/>
<dbReference type="InterPro" id="IPR017853">
    <property type="entry name" value="GH"/>
</dbReference>
<dbReference type="InParanoid" id="A0A136J2Q6"/>
<gene>
    <name evidence="5" type="ORF">Micbo1qcDRAFT_134779</name>
</gene>
<dbReference type="Gene3D" id="3.20.20.70">
    <property type="entry name" value="Aldolase class I"/>
    <property type="match status" value="1"/>
</dbReference>
<evidence type="ECO:0000256" key="3">
    <source>
        <dbReference type="ARBA" id="ARBA00023277"/>
    </source>
</evidence>
<evidence type="ECO:0000256" key="4">
    <source>
        <dbReference type="ARBA" id="ARBA00049426"/>
    </source>
</evidence>
<protein>
    <submittedName>
        <fullName evidence="5">Raffinose synthase Sip1</fullName>
    </submittedName>
</protein>
<dbReference type="SUPFAM" id="SSF51445">
    <property type="entry name" value="(Trans)glycosidases"/>
    <property type="match status" value="1"/>
</dbReference>
<sequence length="858" mass="94487">MDVRVASLPPLGQVTISGQDVTHFTVILDVPLAVAGDPWEVAIWHSVGVSDWRETQLSQVALDATPTSLQAIPSTYVRLCYRGVLDTTSTVDFTVKFRSRPGHVWRWVKDEQSLGDGLLVRQVPDLPDFAKSGLQDVIVGLNPRLNVKSALSQSPGTQLWEIRADVHAAEHGHSAISTLELGRAWGHMCRWFALARLWSPWLVPRHGKGPFDLESDALMGAFLGPQGLHLILLGISDINNVTALIRGSDGGSIDIRLRSDNKSASTGTIVAVVGKTFENALAAAMYHARSLSNRSETDDKIELASSDIRAQWYESWYDGLGFCTWNALGPDLTSSKIEHALDELSNNGVRISNLIIDDNWQDIDREGRSQYQQGWNAFEADPKSFPGGLKSTVSRIRTKHANIQHIAVWHALLGYWGGISPNGSLARHYDTVEVEREDSGRPDVPLHENMTIIGKDDVAQFYNDFYAFLEDCGIDGVKTDVQFMLDMLKSSTDRRELINEYIDAWVIAGLRHFSLRAISCMSQVPQIMYHEQMPRNRPAFVLRNSDDFYPHVPAAHPWHLWANAHTALLTQHLNILPDWDMFQTKHEFGGFHAAARCISGGPIYITDIPGQHDLELINQISGPTTMGKTVTFRPSVIGKSVDQYTDYHDNAILKVGSYNGASGTGTPLLGIFNIASQPLTEIIPLSRFPGTISGQSYIVRSHVSGKISNAVHIDDPASDLVVGLGLRGYDILTAFPVSTFRVPPTADIHVANLGLVGKMTGAAAIMMSDVKLASNDRVQIDTRLMALGTLGIYISTLPMLSLEDDFMITILGQAIPRHTASVRGLVLSVDVAKAWSEMQLEPGWSNEVGVKVYFSIKN</sequence>